<feature type="signal peptide" evidence="2">
    <location>
        <begin position="1"/>
        <end position="25"/>
    </location>
</feature>
<keyword evidence="4" id="KW-1185">Reference proteome</keyword>
<dbReference type="AlphaFoldDB" id="A0A4R6IL34"/>
<organism evidence="3 4">
    <name type="scientific">Pedobacter duraquae</name>
    <dbReference type="NCBI Taxonomy" id="425511"/>
    <lineage>
        <taxon>Bacteria</taxon>
        <taxon>Pseudomonadati</taxon>
        <taxon>Bacteroidota</taxon>
        <taxon>Sphingobacteriia</taxon>
        <taxon>Sphingobacteriales</taxon>
        <taxon>Sphingobacteriaceae</taxon>
        <taxon>Pedobacter</taxon>
    </lineage>
</organism>
<dbReference type="SUPFAM" id="SSF48208">
    <property type="entry name" value="Six-hairpin glycosidases"/>
    <property type="match status" value="1"/>
</dbReference>
<keyword evidence="1 3" id="KW-0378">Hydrolase</keyword>
<name>A0A4R6IL34_9SPHI</name>
<evidence type="ECO:0000313" key="4">
    <source>
        <dbReference type="Proteomes" id="UP000295499"/>
    </source>
</evidence>
<dbReference type="PANTHER" id="PTHR33886:SF8">
    <property type="entry name" value="UNSATURATED RHAMNOGALACTURONAN HYDROLASE (EUROFUNG)"/>
    <property type="match status" value="1"/>
</dbReference>
<dbReference type="OrthoDB" id="6381507at2"/>
<dbReference type="InterPro" id="IPR012341">
    <property type="entry name" value="6hp_glycosidase-like_sf"/>
</dbReference>
<dbReference type="GO" id="GO:0005975">
    <property type="term" value="P:carbohydrate metabolic process"/>
    <property type="evidence" value="ECO:0007669"/>
    <property type="project" value="InterPro"/>
</dbReference>
<accession>A0A4R6IL34</accession>
<reference evidence="3 4" key="1">
    <citation type="submission" date="2019-03" db="EMBL/GenBank/DDBJ databases">
        <title>Genomic Encyclopedia of Archaeal and Bacterial Type Strains, Phase II (KMG-II): from individual species to whole genera.</title>
        <authorList>
            <person name="Goeker M."/>
        </authorList>
    </citation>
    <scope>NUCLEOTIDE SEQUENCE [LARGE SCALE GENOMIC DNA]</scope>
    <source>
        <strain evidence="3 4">DSM 19034</strain>
    </source>
</reference>
<dbReference type="SUPFAM" id="SSF52317">
    <property type="entry name" value="Class I glutamine amidotransferase-like"/>
    <property type="match status" value="1"/>
</dbReference>
<dbReference type="RefSeq" id="WP_133554426.1">
    <property type="nucleotide sequence ID" value="NZ_SNWM01000002.1"/>
</dbReference>
<feature type="chain" id="PRO_5020285546" evidence="2">
    <location>
        <begin position="26"/>
        <end position="647"/>
    </location>
</feature>
<evidence type="ECO:0000256" key="2">
    <source>
        <dbReference type="SAM" id="SignalP"/>
    </source>
</evidence>
<protein>
    <submittedName>
        <fullName evidence="3">Unsaturated rhamnogalacturonyl hydrolase</fullName>
    </submittedName>
</protein>
<dbReference type="InterPro" id="IPR010905">
    <property type="entry name" value="Glyco_hydro_88"/>
</dbReference>
<evidence type="ECO:0000256" key="1">
    <source>
        <dbReference type="ARBA" id="ARBA00022801"/>
    </source>
</evidence>
<dbReference type="InterPro" id="IPR008928">
    <property type="entry name" value="6-hairpin_glycosidase_sf"/>
</dbReference>
<proteinExistence type="predicted"/>
<sequence length="647" mass="72023">MKQSLLTKAGLLVCVAAATMSQVKAQTKPVAEQMAATVMDIWKDSLTVEVGKPVKWSYDQGVILEGIDQIWKRTGDGSYFAYMQKSMDLFVNKEGAIRGYKQQDFNIDNVKNGRALLTLYKVTGQQKYFTAASHLWDQLQKQPRTTDGGFWHKKIYPSQMWLDGLYMGEPFYAEYASLIGDTKAFDDIARQFILMETHARDAKTGLLYHGWDESKAQRWADKNTGTSPNFWGRAMGWYGMALVDVLDYFPVDHPKRPALIAILDRLAQATVKYQDPASGLWFDLLDQPKTKGNYKEASASSMFTYTLAKGVRKGYLAKTYFAAAKKAYAGMKAEFVEQGAKAGQVNLKGTVSVSGLGGTPYRDGTVAYYLSEKVITNDAKGVGAFLMAANEMELAAMPKPGAGKTVLLDSYFNNEIKKDQSGNMTPWHYKWNERANSGFSMWGNQFEAAGFKKETLYQAPTAENLKSASVYIIVDPDTKKETPDPKFIGEKDIKVLTTWVKNGGVLVLMANDTGNVELDHFNQLVKNFGVQFNYDSKGRVTGSQFEMAKINIAPGNPVFKTARQVYIKEFSSLNLSAPAVSILKDRNGDQVVASSKYGKGTVLIIGDPWLYDEYVDGRKLPVEYDNFKAGADLADWLAKQIPGYKAK</sequence>
<keyword evidence="2" id="KW-0732">Signal</keyword>
<dbReference type="Pfam" id="PF07470">
    <property type="entry name" value="Glyco_hydro_88"/>
    <property type="match status" value="1"/>
</dbReference>
<dbReference type="InterPro" id="IPR029062">
    <property type="entry name" value="Class_I_gatase-like"/>
</dbReference>
<gene>
    <name evidence="3" type="ORF">CLV32_1768</name>
</gene>
<evidence type="ECO:0000313" key="3">
    <source>
        <dbReference type="EMBL" id="TDO22783.1"/>
    </source>
</evidence>
<dbReference type="InterPro" id="IPR052043">
    <property type="entry name" value="PolySaccharide_Degr_Enz"/>
</dbReference>
<dbReference type="Proteomes" id="UP000295499">
    <property type="component" value="Unassembled WGS sequence"/>
</dbReference>
<dbReference type="EMBL" id="SNWM01000002">
    <property type="protein sequence ID" value="TDO22783.1"/>
    <property type="molecule type" value="Genomic_DNA"/>
</dbReference>
<dbReference type="Gene3D" id="1.50.10.10">
    <property type="match status" value="1"/>
</dbReference>
<dbReference type="GO" id="GO:0016787">
    <property type="term" value="F:hydrolase activity"/>
    <property type="evidence" value="ECO:0007669"/>
    <property type="project" value="UniProtKB-KW"/>
</dbReference>
<dbReference type="PANTHER" id="PTHR33886">
    <property type="entry name" value="UNSATURATED RHAMNOGALACTURONAN HYDROLASE (EUROFUNG)"/>
    <property type="match status" value="1"/>
</dbReference>
<comment type="caution">
    <text evidence="3">The sequence shown here is derived from an EMBL/GenBank/DDBJ whole genome shotgun (WGS) entry which is preliminary data.</text>
</comment>